<gene>
    <name evidence="1" type="ORF">NQ314_015471</name>
</gene>
<dbReference type="EMBL" id="JANEYF010004280">
    <property type="protein sequence ID" value="KAJ8931609.1"/>
    <property type="molecule type" value="Genomic_DNA"/>
</dbReference>
<protein>
    <submittedName>
        <fullName evidence="1">Uncharacterized protein</fullName>
    </submittedName>
</protein>
<dbReference type="Proteomes" id="UP001162156">
    <property type="component" value="Unassembled WGS sequence"/>
</dbReference>
<reference evidence="1" key="1">
    <citation type="journal article" date="2023" name="Insect Mol. Biol.">
        <title>Genome sequencing provides insights into the evolution of gene families encoding plant cell wall-degrading enzymes in longhorned beetles.</title>
        <authorList>
            <person name="Shin N.R."/>
            <person name="Okamura Y."/>
            <person name="Kirsch R."/>
            <person name="Pauchet Y."/>
        </authorList>
    </citation>
    <scope>NUCLEOTIDE SEQUENCE</scope>
    <source>
        <strain evidence="1">RBIC_L_NR</strain>
    </source>
</reference>
<organism evidence="1 2">
    <name type="scientific">Rhamnusium bicolor</name>
    <dbReference type="NCBI Taxonomy" id="1586634"/>
    <lineage>
        <taxon>Eukaryota</taxon>
        <taxon>Metazoa</taxon>
        <taxon>Ecdysozoa</taxon>
        <taxon>Arthropoda</taxon>
        <taxon>Hexapoda</taxon>
        <taxon>Insecta</taxon>
        <taxon>Pterygota</taxon>
        <taxon>Neoptera</taxon>
        <taxon>Endopterygota</taxon>
        <taxon>Coleoptera</taxon>
        <taxon>Polyphaga</taxon>
        <taxon>Cucujiformia</taxon>
        <taxon>Chrysomeloidea</taxon>
        <taxon>Cerambycidae</taxon>
        <taxon>Lepturinae</taxon>
        <taxon>Rhagiini</taxon>
        <taxon>Rhamnusium</taxon>
    </lineage>
</organism>
<name>A0AAV8WYN8_9CUCU</name>
<comment type="caution">
    <text evidence="1">The sequence shown here is derived from an EMBL/GenBank/DDBJ whole genome shotgun (WGS) entry which is preliminary data.</text>
</comment>
<evidence type="ECO:0000313" key="2">
    <source>
        <dbReference type="Proteomes" id="UP001162156"/>
    </source>
</evidence>
<accession>A0AAV8WYN8</accession>
<evidence type="ECO:0000313" key="1">
    <source>
        <dbReference type="EMBL" id="KAJ8931609.1"/>
    </source>
</evidence>
<sequence>MKLLKIKEKEKKQIKEYRRERRIEKKMNAEAFKDEAKRQVKISINNRNNIQGNKIFVYCAEKWEVELYQQHQVKAGKKVRDKAKWKRELAKRN</sequence>
<proteinExistence type="predicted"/>
<keyword evidence="2" id="KW-1185">Reference proteome</keyword>
<dbReference type="AlphaFoldDB" id="A0AAV8WYN8"/>
<feature type="non-terminal residue" evidence="1">
    <location>
        <position position="93"/>
    </location>
</feature>